<reference evidence="4" key="1">
    <citation type="submission" date="2022-11" db="UniProtKB">
        <authorList>
            <consortium name="WormBaseParasite"/>
        </authorList>
    </citation>
    <scope>IDENTIFICATION</scope>
</reference>
<sequence>MSALLAVLSSVLAFVVIVNADPTITVPIGSIATIIGYQQANPDGFVFYGIPYAQPPTGQMRFAPTQRKDPAGGVLAFHFGSSCIQEGQGNLDEDCLYLNIWTPKMDNFTANKYPVLFYIHGGGFVVG</sequence>
<dbReference type="InterPro" id="IPR019819">
    <property type="entry name" value="Carboxylesterase_B_CS"/>
</dbReference>
<protein>
    <submittedName>
        <fullName evidence="4">Carboxylesterase type B domain-containing protein</fullName>
    </submittedName>
</protein>
<proteinExistence type="predicted"/>
<dbReference type="Proteomes" id="UP000887566">
    <property type="component" value="Unplaced"/>
</dbReference>
<dbReference type="InterPro" id="IPR050309">
    <property type="entry name" value="Type-B_Carboxylest/Lipase"/>
</dbReference>
<feature type="domain" description="Carboxylesterase type B" evidence="2">
    <location>
        <begin position="22"/>
        <end position="127"/>
    </location>
</feature>
<dbReference type="AlphaFoldDB" id="A0A914XBU4"/>
<dbReference type="Gene3D" id="3.40.50.1820">
    <property type="entry name" value="alpha/beta hydrolase"/>
    <property type="match status" value="1"/>
</dbReference>
<feature type="chain" id="PRO_5038077057" evidence="1">
    <location>
        <begin position="21"/>
        <end position="127"/>
    </location>
</feature>
<dbReference type="PANTHER" id="PTHR11559">
    <property type="entry name" value="CARBOXYLESTERASE"/>
    <property type="match status" value="1"/>
</dbReference>
<keyword evidence="1" id="KW-0732">Signal</keyword>
<name>A0A914XBU4_9BILA</name>
<dbReference type="InterPro" id="IPR029058">
    <property type="entry name" value="AB_hydrolase_fold"/>
</dbReference>
<feature type="signal peptide" evidence="1">
    <location>
        <begin position="1"/>
        <end position="20"/>
    </location>
</feature>
<evidence type="ECO:0000259" key="2">
    <source>
        <dbReference type="Pfam" id="PF00135"/>
    </source>
</evidence>
<organism evidence="3 4">
    <name type="scientific">Plectus sambesii</name>
    <dbReference type="NCBI Taxonomy" id="2011161"/>
    <lineage>
        <taxon>Eukaryota</taxon>
        <taxon>Metazoa</taxon>
        <taxon>Ecdysozoa</taxon>
        <taxon>Nematoda</taxon>
        <taxon>Chromadorea</taxon>
        <taxon>Plectida</taxon>
        <taxon>Plectina</taxon>
        <taxon>Plectoidea</taxon>
        <taxon>Plectidae</taxon>
        <taxon>Plectus</taxon>
    </lineage>
</organism>
<evidence type="ECO:0000313" key="4">
    <source>
        <dbReference type="WBParaSite" id="PSAMB.scaffold747size42120.g8385.t1"/>
    </source>
</evidence>
<accession>A0A914XBU4</accession>
<dbReference type="WBParaSite" id="PSAMB.scaffold747size42120.g8385.t1">
    <property type="protein sequence ID" value="PSAMB.scaffold747size42120.g8385.t1"/>
    <property type="gene ID" value="PSAMB.scaffold747size42120.g8385"/>
</dbReference>
<dbReference type="SUPFAM" id="SSF53474">
    <property type="entry name" value="alpha/beta-Hydrolases"/>
    <property type="match status" value="1"/>
</dbReference>
<evidence type="ECO:0000313" key="3">
    <source>
        <dbReference type="Proteomes" id="UP000887566"/>
    </source>
</evidence>
<dbReference type="PROSITE" id="PS00941">
    <property type="entry name" value="CARBOXYLESTERASE_B_2"/>
    <property type="match status" value="1"/>
</dbReference>
<dbReference type="InterPro" id="IPR002018">
    <property type="entry name" value="CarbesteraseB"/>
</dbReference>
<keyword evidence="3" id="KW-1185">Reference proteome</keyword>
<evidence type="ECO:0000256" key="1">
    <source>
        <dbReference type="SAM" id="SignalP"/>
    </source>
</evidence>
<dbReference type="Pfam" id="PF00135">
    <property type="entry name" value="COesterase"/>
    <property type="match status" value="1"/>
</dbReference>